<evidence type="ECO:0000313" key="2">
    <source>
        <dbReference type="Proteomes" id="UP000199137"/>
    </source>
</evidence>
<dbReference type="GO" id="GO:0016853">
    <property type="term" value="F:isomerase activity"/>
    <property type="evidence" value="ECO:0007669"/>
    <property type="project" value="UniProtKB-KW"/>
</dbReference>
<dbReference type="PANTHER" id="PTHR40267:SF1">
    <property type="entry name" value="BLR3294 PROTEIN"/>
    <property type="match status" value="1"/>
</dbReference>
<dbReference type="Pfam" id="PF17645">
    <property type="entry name" value="Amdase"/>
    <property type="match status" value="1"/>
</dbReference>
<dbReference type="Gene3D" id="3.40.50.12500">
    <property type="match status" value="1"/>
</dbReference>
<dbReference type="OrthoDB" id="4537983at2"/>
<reference evidence="2" key="1">
    <citation type="submission" date="2016-10" db="EMBL/GenBank/DDBJ databases">
        <authorList>
            <person name="Varghese N."/>
            <person name="Submissions S."/>
        </authorList>
    </citation>
    <scope>NUCLEOTIDE SEQUENCE [LARGE SCALE GENOMIC DNA]</scope>
    <source>
        <strain evidence="2">DSM 44637</strain>
    </source>
</reference>
<dbReference type="AlphaFoldDB" id="A0A1I6B3N1"/>
<name>A0A1I6B3N1_9PSEU</name>
<dbReference type="InterPro" id="IPR053714">
    <property type="entry name" value="Iso_Racemase_Enz_sf"/>
</dbReference>
<accession>A0A1I6B3N1</accession>
<dbReference type="PIRSF" id="PIRSF015736">
    <property type="entry name" value="MI"/>
    <property type="match status" value="1"/>
</dbReference>
<dbReference type="InterPro" id="IPR026286">
    <property type="entry name" value="MaiA/AMDase"/>
</dbReference>
<dbReference type="STRING" id="112413.SAMN05421854_12317"/>
<proteinExistence type="predicted"/>
<protein>
    <submittedName>
        <fullName evidence="1">Maleate isomerase</fullName>
    </submittedName>
</protein>
<dbReference type="RefSeq" id="WP_093577062.1">
    <property type="nucleotide sequence ID" value="NZ_FOWC01000023.1"/>
</dbReference>
<gene>
    <name evidence="1" type="ORF">SAMN05421854_12317</name>
</gene>
<dbReference type="PANTHER" id="PTHR40267">
    <property type="entry name" value="BLR3294 PROTEIN"/>
    <property type="match status" value="1"/>
</dbReference>
<dbReference type="EMBL" id="FOWC01000023">
    <property type="protein sequence ID" value="SFQ75550.1"/>
    <property type="molecule type" value="Genomic_DNA"/>
</dbReference>
<dbReference type="Proteomes" id="UP000199137">
    <property type="component" value="Unassembled WGS sequence"/>
</dbReference>
<organism evidence="1 2">
    <name type="scientific">Amycolatopsis rubida</name>
    <dbReference type="NCBI Taxonomy" id="112413"/>
    <lineage>
        <taxon>Bacteria</taxon>
        <taxon>Bacillati</taxon>
        <taxon>Actinomycetota</taxon>
        <taxon>Actinomycetes</taxon>
        <taxon>Pseudonocardiales</taxon>
        <taxon>Pseudonocardiaceae</taxon>
        <taxon>Amycolatopsis</taxon>
    </lineage>
</organism>
<keyword evidence="1" id="KW-0413">Isomerase</keyword>
<sequence>MIGLLYPTRDCAEDDFTALAGCLDARPGVEFAYVPWARRVVERENVHTAVRELSEPDRLVRTAAKFTTSPRVVSWACTSCSFIDGVAVAKTQTDALTDALDVPASSTSLAFLAAAHRLGLKRIALASVYAPDLTDAFSAFLAEEDIATVHAVSADAGSDRDLATWDSARIRDLVDSAASSDAQAVLLPETALHTAPLLAELENRAGKPVLTATQVTLWHCLTLLGRPAAGPGLGTLLAHPH</sequence>
<evidence type="ECO:0000313" key="1">
    <source>
        <dbReference type="EMBL" id="SFQ75550.1"/>
    </source>
</evidence>